<evidence type="ECO:0000313" key="3">
    <source>
        <dbReference type="Proteomes" id="UP000023806"/>
    </source>
</evidence>
<dbReference type="EMBL" id="JIDS01000002">
    <property type="protein sequence ID" value="EZK37982.1"/>
    <property type="molecule type" value="Genomic_DNA"/>
</dbReference>
<dbReference type="Proteomes" id="UP000023806">
    <property type="component" value="Unassembled WGS sequence"/>
</dbReference>
<feature type="coiled-coil region" evidence="1">
    <location>
        <begin position="29"/>
        <end position="58"/>
    </location>
</feature>
<dbReference type="AlphaFoldDB" id="A0AAD3AS97"/>
<evidence type="ECO:0000313" key="2">
    <source>
        <dbReference type="EMBL" id="EZK37982.1"/>
    </source>
</evidence>
<evidence type="ECO:0000256" key="1">
    <source>
        <dbReference type="SAM" id="Coils"/>
    </source>
</evidence>
<sequence>MYFLYIVMKYIYKKLLIYSFFMCSICHSYAELNNQISILELQKQIKELQTEINHFEETKINENFEFTTYSSEVVDSKSKLRNKETKVLYTVQNNNVDIIQNISPESTIIDLRGKPLGKIFNQNGSIDVGNAPAITTDGQAAYLGSYSGNNSIPIGMIPGKLFASTIILQKEKFDQYSIFLGGLIRVDAQTWFGDSIPRVDFNNNPTTSFDSKGQNIYPSTARLFFLANMGNYITAAYNVSTSELNNFNIGDAFVIIGNMDVSPYFITVGKSTLTIANLGGGGPSTSGIANFLNTGRATNISLNYKTSTLNVSVAFFSTNDQKANFSAGLFYADKWTDNLSVGFNTGYVYDLAGAENSSIPRIALNKTIGAFSIDANIAYTINSGIFQINSGWGSTTNSFDFNLTGENVLAGAWYIAGNYSANIFGRNSNFNATYGESYNAAAIQCLSPEVDYKMDYQNRALKDKLFFQPKDHISMTVYYLVLNMHIKNFIMM</sequence>
<reference evidence="2 3" key="1">
    <citation type="submission" date="2014-03" db="EMBL/GenBank/DDBJ databases">
        <title>The Genome Sequence of Francisella tularensis subsp. tularensis str. SCHU S4 substr. FSC043.</title>
        <authorList>
            <consortium name="The Broad Institute Genomics Platform"/>
            <consortium name="The Broad Institute Genome Sequencing Center for Infectious Disease"/>
            <person name="Chapman S.B."/>
            <person name="Guina T."/>
            <person name="Gelhaus C."/>
            <person name="Comer J."/>
            <person name="Sellati T."/>
            <person name="Sjostedt A."/>
            <person name="Young S.K."/>
            <person name="Zeng Q."/>
            <person name="Gargeya S."/>
            <person name="Abouelleil A."/>
            <person name="Alvarado L."/>
            <person name="Chapman S.B."/>
            <person name="Gainer-Dewar J."/>
            <person name="Goldberg J."/>
            <person name="Griggs A."/>
            <person name="Gujja S."/>
            <person name="Hansen M."/>
            <person name="Howarth C."/>
            <person name="Imamovic A."/>
            <person name="Larimer J."/>
            <person name="Murphy C."/>
            <person name="Naylor J."/>
            <person name="Pearson M."/>
            <person name="Poon T.W."/>
            <person name="Priest M."/>
            <person name="Roberts A."/>
            <person name="Saif S."/>
            <person name="Shea T."/>
            <person name="Sykes S."/>
            <person name="Wortman J."/>
            <person name="Nusbaum C."/>
            <person name="Birren B."/>
        </authorList>
    </citation>
    <scope>NUCLEOTIDE SEQUENCE [LARGE SCALE GENOMIC DNA]</scope>
    <source>
        <strain evidence="2 3">Schu S4</strain>
    </source>
</reference>
<dbReference type="Pfam" id="PF12097">
    <property type="entry name" value="DUF3573"/>
    <property type="match status" value="1"/>
</dbReference>
<evidence type="ECO:0008006" key="4">
    <source>
        <dbReference type="Google" id="ProtNLM"/>
    </source>
</evidence>
<keyword evidence="1" id="KW-0175">Coiled coil</keyword>
<dbReference type="InterPro" id="IPR021956">
    <property type="entry name" value="DUF3573"/>
</dbReference>
<protein>
    <recommendedName>
        <fullName evidence="4">DUF3573 domain-containing protein</fullName>
    </recommendedName>
</protein>
<name>A0AAD3AS97_FRATT</name>
<proteinExistence type="predicted"/>
<comment type="caution">
    <text evidence="2">The sequence shown here is derived from an EMBL/GenBank/DDBJ whole genome shotgun (WGS) entry which is preliminary data.</text>
</comment>
<accession>A0AAD3AS97</accession>
<gene>
    <name evidence="2" type="ORF">P250_02739</name>
</gene>
<organism evidence="2 3">
    <name type="scientific">Francisella tularensis subsp. tularensis str. SCHU S4 substr. FSC237</name>
    <dbReference type="NCBI Taxonomy" id="1341660"/>
    <lineage>
        <taxon>Bacteria</taxon>
        <taxon>Pseudomonadati</taxon>
        <taxon>Pseudomonadota</taxon>
        <taxon>Gammaproteobacteria</taxon>
        <taxon>Thiotrichales</taxon>
        <taxon>Francisellaceae</taxon>
        <taxon>Francisella</taxon>
    </lineage>
</organism>